<dbReference type="EMBL" id="GISG01199133">
    <property type="protein sequence ID" value="MBA4658065.1"/>
    <property type="molecule type" value="Transcribed_RNA"/>
</dbReference>
<name>A0A7C9E3L0_OPUST</name>
<dbReference type="EMBL" id="GISG01199135">
    <property type="protein sequence ID" value="MBA4658066.1"/>
    <property type="molecule type" value="Transcribed_RNA"/>
</dbReference>
<dbReference type="AlphaFoldDB" id="A0A7C9E3L0"/>
<proteinExistence type="predicted"/>
<reference evidence="2" key="1">
    <citation type="journal article" date="2013" name="J. Plant Res.">
        <title>Effect of fungi and light on seed germination of three Opuntia species from semiarid lands of central Mexico.</title>
        <authorList>
            <person name="Delgado-Sanchez P."/>
            <person name="Jimenez-Bremont J.F."/>
            <person name="Guerrero-Gonzalez Mde L."/>
            <person name="Flores J."/>
        </authorList>
    </citation>
    <scope>NUCLEOTIDE SEQUENCE</scope>
    <source>
        <tissue evidence="2">Cladode</tissue>
    </source>
</reference>
<evidence type="ECO:0000313" key="2">
    <source>
        <dbReference type="EMBL" id="MBA4658062.1"/>
    </source>
</evidence>
<sequence>MAPLFSCIDLTVDPCFPIKLIACVDATNSLTEQNAAASAAEPLSSPSLRPVIRLKTLITASIAGDKGASGSSFPDIRTTRSGVPTGASRTRTRARVSSQSFLTSSPLRPMMLPTLRTGTMSLKTLSPGQPGHLGVVVVGISESAPSWVSTAVSSDGFMGSFWGSAGAAIFAG</sequence>
<dbReference type="EMBL" id="GISG01199130">
    <property type="protein sequence ID" value="MBA4658062.1"/>
    <property type="molecule type" value="Transcribed_RNA"/>
</dbReference>
<evidence type="ECO:0000256" key="1">
    <source>
        <dbReference type="SAM" id="MobiDB-lite"/>
    </source>
</evidence>
<protein>
    <submittedName>
        <fullName evidence="2">Uncharacterized protein</fullName>
    </submittedName>
</protein>
<organism evidence="2">
    <name type="scientific">Opuntia streptacantha</name>
    <name type="common">Prickly pear cactus</name>
    <name type="synonym">Opuntia cardona</name>
    <dbReference type="NCBI Taxonomy" id="393608"/>
    <lineage>
        <taxon>Eukaryota</taxon>
        <taxon>Viridiplantae</taxon>
        <taxon>Streptophyta</taxon>
        <taxon>Embryophyta</taxon>
        <taxon>Tracheophyta</taxon>
        <taxon>Spermatophyta</taxon>
        <taxon>Magnoliopsida</taxon>
        <taxon>eudicotyledons</taxon>
        <taxon>Gunneridae</taxon>
        <taxon>Pentapetalae</taxon>
        <taxon>Caryophyllales</taxon>
        <taxon>Cactineae</taxon>
        <taxon>Cactaceae</taxon>
        <taxon>Opuntioideae</taxon>
        <taxon>Opuntia</taxon>
    </lineage>
</organism>
<feature type="region of interest" description="Disordered" evidence="1">
    <location>
        <begin position="65"/>
        <end position="99"/>
    </location>
</feature>
<dbReference type="EMBL" id="GISG01199131">
    <property type="protein sequence ID" value="MBA4658063.1"/>
    <property type="molecule type" value="Transcribed_RNA"/>
</dbReference>
<reference evidence="2" key="2">
    <citation type="submission" date="2020-07" db="EMBL/GenBank/DDBJ databases">
        <authorList>
            <person name="Vera ALvarez R."/>
            <person name="Arias-Moreno D.M."/>
            <person name="Jimenez-Jacinto V."/>
            <person name="Jimenez-Bremont J.F."/>
            <person name="Swaminathan K."/>
            <person name="Moose S.P."/>
            <person name="Guerrero-Gonzalez M.L."/>
            <person name="Marino-Ramirez L."/>
            <person name="Landsman D."/>
            <person name="Rodriguez-Kessler M."/>
            <person name="Delgado-Sanchez P."/>
        </authorList>
    </citation>
    <scope>NUCLEOTIDE SEQUENCE</scope>
    <source>
        <tissue evidence="2">Cladode</tissue>
    </source>
</reference>
<accession>A0A7C9E3L0</accession>